<evidence type="ECO:0000313" key="4">
    <source>
        <dbReference type="Proteomes" id="UP000059680"/>
    </source>
</evidence>
<dbReference type="PANTHER" id="PTHR33120:SF57">
    <property type="entry name" value="PIR2-LIKE HELICAL DOMAIN-CONTAINING PROTEIN"/>
    <property type="match status" value="1"/>
</dbReference>
<feature type="chain" id="PRO_5006056534" evidence="1">
    <location>
        <begin position="26"/>
        <end position="78"/>
    </location>
</feature>
<evidence type="ECO:0000313" key="3">
    <source>
        <dbReference type="EMBL" id="BAS85917.1"/>
    </source>
</evidence>
<dbReference type="Pfam" id="PF20235">
    <property type="entry name" value="PIR2-like_helical"/>
    <property type="match status" value="1"/>
</dbReference>
<dbReference type="PaxDb" id="39947-A0A0P0W2K6"/>
<name>A0A0P0W2K6_ORYSJ</name>
<accession>A0A0P0W2K6</accession>
<reference evidence="4" key="1">
    <citation type="journal article" date="2005" name="Nature">
        <title>The map-based sequence of the rice genome.</title>
        <authorList>
            <consortium name="International rice genome sequencing project (IRGSP)"/>
            <person name="Matsumoto T."/>
            <person name="Wu J."/>
            <person name="Kanamori H."/>
            <person name="Katayose Y."/>
            <person name="Fujisawa M."/>
            <person name="Namiki N."/>
            <person name="Mizuno H."/>
            <person name="Yamamoto K."/>
            <person name="Antonio B.A."/>
            <person name="Baba T."/>
            <person name="Sakata K."/>
            <person name="Nagamura Y."/>
            <person name="Aoki H."/>
            <person name="Arikawa K."/>
            <person name="Arita K."/>
            <person name="Bito T."/>
            <person name="Chiden Y."/>
            <person name="Fujitsuka N."/>
            <person name="Fukunaka R."/>
            <person name="Hamada M."/>
            <person name="Harada C."/>
            <person name="Hayashi A."/>
            <person name="Hijishita S."/>
            <person name="Honda M."/>
            <person name="Hosokawa S."/>
            <person name="Ichikawa Y."/>
            <person name="Idonuma A."/>
            <person name="Iijima M."/>
            <person name="Ikeda M."/>
            <person name="Ikeno M."/>
            <person name="Ito K."/>
            <person name="Ito S."/>
            <person name="Ito T."/>
            <person name="Ito Y."/>
            <person name="Ito Y."/>
            <person name="Iwabuchi A."/>
            <person name="Kamiya K."/>
            <person name="Karasawa W."/>
            <person name="Kurita K."/>
            <person name="Katagiri S."/>
            <person name="Kikuta A."/>
            <person name="Kobayashi H."/>
            <person name="Kobayashi N."/>
            <person name="Machita K."/>
            <person name="Maehara T."/>
            <person name="Masukawa M."/>
            <person name="Mizubayashi T."/>
            <person name="Mukai Y."/>
            <person name="Nagasaki H."/>
            <person name="Nagata Y."/>
            <person name="Naito S."/>
            <person name="Nakashima M."/>
            <person name="Nakama Y."/>
            <person name="Nakamichi Y."/>
            <person name="Nakamura M."/>
            <person name="Meguro A."/>
            <person name="Negishi M."/>
            <person name="Ohta I."/>
            <person name="Ohta T."/>
            <person name="Okamoto M."/>
            <person name="Ono N."/>
            <person name="Saji S."/>
            <person name="Sakaguchi M."/>
            <person name="Sakai K."/>
            <person name="Shibata M."/>
            <person name="Shimokawa T."/>
            <person name="Song J."/>
            <person name="Takazaki Y."/>
            <person name="Terasawa K."/>
            <person name="Tsugane M."/>
            <person name="Tsuji K."/>
            <person name="Ueda S."/>
            <person name="Waki K."/>
            <person name="Yamagata H."/>
            <person name="Yamamoto M."/>
            <person name="Yamamoto S."/>
            <person name="Yamane H."/>
            <person name="Yoshiki S."/>
            <person name="Yoshihara R."/>
            <person name="Yukawa K."/>
            <person name="Zhong H."/>
            <person name="Yano M."/>
            <person name="Yuan Q."/>
            <person name="Ouyang S."/>
            <person name="Liu J."/>
            <person name="Jones K.M."/>
            <person name="Gansberger K."/>
            <person name="Moffat K."/>
            <person name="Hill J."/>
            <person name="Bera J."/>
            <person name="Fadrosh D."/>
            <person name="Jin S."/>
            <person name="Johri S."/>
            <person name="Kim M."/>
            <person name="Overton L."/>
            <person name="Reardon M."/>
            <person name="Tsitrin T."/>
            <person name="Vuong H."/>
            <person name="Weaver B."/>
            <person name="Ciecko A."/>
            <person name="Tallon L."/>
            <person name="Jackson J."/>
            <person name="Pai G."/>
            <person name="Aken S.V."/>
            <person name="Utterback T."/>
            <person name="Reidmuller S."/>
            <person name="Feldblyum T."/>
            <person name="Hsiao J."/>
            <person name="Zismann V."/>
            <person name="Iobst S."/>
            <person name="de Vazeille A.R."/>
            <person name="Buell C.R."/>
            <person name="Ying K."/>
            <person name="Li Y."/>
            <person name="Lu T."/>
            <person name="Huang Y."/>
            <person name="Zhao Q."/>
            <person name="Feng Q."/>
            <person name="Zhang L."/>
            <person name="Zhu J."/>
            <person name="Weng Q."/>
            <person name="Mu J."/>
            <person name="Lu Y."/>
            <person name="Fan D."/>
            <person name="Liu Y."/>
            <person name="Guan J."/>
            <person name="Zhang Y."/>
            <person name="Yu S."/>
            <person name="Liu X."/>
            <person name="Zhang Y."/>
            <person name="Hong G."/>
            <person name="Han B."/>
            <person name="Choisne N."/>
            <person name="Demange N."/>
            <person name="Orjeda G."/>
            <person name="Samain S."/>
            <person name="Cattolico L."/>
            <person name="Pelletier E."/>
            <person name="Couloux A."/>
            <person name="Segurens B."/>
            <person name="Wincker P."/>
            <person name="D'Hont A."/>
            <person name="Scarpelli C."/>
            <person name="Weissenbach J."/>
            <person name="Salanoubat M."/>
            <person name="Quetier F."/>
            <person name="Yu Y."/>
            <person name="Kim H.R."/>
            <person name="Rambo T."/>
            <person name="Currie J."/>
            <person name="Collura K."/>
            <person name="Luo M."/>
            <person name="Yang T."/>
            <person name="Ammiraju J.S.S."/>
            <person name="Engler F."/>
            <person name="Soderlund C."/>
            <person name="Wing R.A."/>
            <person name="Palmer L.E."/>
            <person name="de la Bastide M."/>
            <person name="Spiegel L."/>
            <person name="Nascimento L."/>
            <person name="Zutavern T."/>
            <person name="O'Shaughnessy A."/>
            <person name="Dike S."/>
            <person name="Dedhia N."/>
            <person name="Preston R."/>
            <person name="Balija V."/>
            <person name="McCombie W.R."/>
            <person name="Chow T."/>
            <person name="Chen H."/>
            <person name="Chung M."/>
            <person name="Chen C."/>
            <person name="Shaw J."/>
            <person name="Wu H."/>
            <person name="Hsiao K."/>
            <person name="Chao Y."/>
            <person name="Chu M."/>
            <person name="Cheng C."/>
            <person name="Hour A."/>
            <person name="Lee P."/>
            <person name="Lin S."/>
            <person name="Lin Y."/>
            <person name="Liou J."/>
            <person name="Liu S."/>
            <person name="Hsing Y."/>
            <person name="Raghuvanshi S."/>
            <person name="Mohanty A."/>
            <person name="Bharti A.K."/>
            <person name="Gaur A."/>
            <person name="Gupta V."/>
            <person name="Kumar D."/>
            <person name="Ravi V."/>
            <person name="Vij S."/>
            <person name="Kapur A."/>
            <person name="Khurana P."/>
            <person name="Khurana P."/>
            <person name="Khurana J.P."/>
            <person name="Tyagi A.K."/>
            <person name="Gaikwad K."/>
            <person name="Singh A."/>
            <person name="Dalal V."/>
            <person name="Srivastava S."/>
            <person name="Dixit A."/>
            <person name="Pal A.K."/>
            <person name="Ghazi I.A."/>
            <person name="Yadav M."/>
            <person name="Pandit A."/>
            <person name="Bhargava A."/>
            <person name="Sureshbabu K."/>
            <person name="Batra K."/>
            <person name="Sharma T.R."/>
            <person name="Mohapatra T."/>
            <person name="Singh N.K."/>
            <person name="Messing J."/>
            <person name="Nelson A.B."/>
            <person name="Fuks G."/>
            <person name="Kavchok S."/>
            <person name="Keizer G."/>
            <person name="Linton E."/>
            <person name="Llaca V."/>
            <person name="Song R."/>
            <person name="Tanyolac B."/>
            <person name="Young S."/>
            <person name="Ho-Il K."/>
            <person name="Hahn J.H."/>
            <person name="Sangsakoo G."/>
            <person name="Vanavichit A."/>
            <person name="de Mattos Luiz.A.T."/>
            <person name="Zimmer P.D."/>
            <person name="Malone G."/>
            <person name="Dellagostin O."/>
            <person name="de Oliveira A.C."/>
            <person name="Bevan M."/>
            <person name="Bancroft I."/>
            <person name="Minx P."/>
            <person name="Cordum H."/>
            <person name="Wilson R."/>
            <person name="Cheng Z."/>
            <person name="Jin W."/>
            <person name="Jiang J."/>
            <person name="Leong S.A."/>
            <person name="Iwama H."/>
            <person name="Gojobori T."/>
            <person name="Itoh T."/>
            <person name="Niimura Y."/>
            <person name="Fujii Y."/>
            <person name="Habara T."/>
            <person name="Sakai H."/>
            <person name="Sato Y."/>
            <person name="Wilson G."/>
            <person name="Kumar K."/>
            <person name="McCouch S."/>
            <person name="Juretic N."/>
            <person name="Hoen D."/>
            <person name="Wright S."/>
            <person name="Bruskiewich R."/>
            <person name="Bureau T."/>
            <person name="Miyao A."/>
            <person name="Hirochika H."/>
            <person name="Nishikawa T."/>
            <person name="Kadowaki K."/>
            <person name="Sugiura M."/>
            <person name="Burr B."/>
            <person name="Sasaki T."/>
        </authorList>
    </citation>
    <scope>NUCLEOTIDE SEQUENCE [LARGE SCALE GENOMIC DNA]</scope>
    <source>
        <strain evidence="4">cv. Nipponbare</strain>
    </source>
</reference>
<evidence type="ECO:0000256" key="1">
    <source>
        <dbReference type="SAM" id="SignalP"/>
    </source>
</evidence>
<dbReference type="AlphaFoldDB" id="A0A0P0W2K6"/>
<reference evidence="3 4" key="2">
    <citation type="journal article" date="2013" name="Plant Cell Physiol.">
        <title>Rice Annotation Project Database (RAP-DB): an integrative and interactive database for rice genomics.</title>
        <authorList>
            <person name="Sakai H."/>
            <person name="Lee S.S."/>
            <person name="Tanaka T."/>
            <person name="Numa H."/>
            <person name="Kim J."/>
            <person name="Kawahara Y."/>
            <person name="Wakimoto H."/>
            <person name="Yang C.C."/>
            <person name="Iwamoto M."/>
            <person name="Abe T."/>
            <person name="Yamada Y."/>
            <person name="Muto A."/>
            <person name="Inokuchi H."/>
            <person name="Ikemura T."/>
            <person name="Matsumoto T."/>
            <person name="Sasaki T."/>
            <person name="Itoh T."/>
        </authorList>
    </citation>
    <scope>NUCLEOTIDE SEQUENCE [LARGE SCALE GENOMIC DNA]</scope>
    <source>
        <strain evidence="4">cv. Nipponbare</strain>
    </source>
</reference>
<feature type="domain" description="PIR2-like helical" evidence="2">
    <location>
        <begin position="3"/>
        <end position="43"/>
    </location>
</feature>
<proteinExistence type="predicted"/>
<evidence type="ECO:0000259" key="2">
    <source>
        <dbReference type="Pfam" id="PF20235"/>
    </source>
</evidence>
<protein>
    <submittedName>
        <fullName evidence="3">Os03g0700500 protein</fullName>
    </submittedName>
</protein>
<reference evidence="3 4" key="3">
    <citation type="journal article" date="2013" name="Rice">
        <title>Improvement of the Oryza sativa Nipponbare reference genome using next generation sequence and optical map data.</title>
        <authorList>
            <person name="Kawahara Y."/>
            <person name="de la Bastide M."/>
            <person name="Hamilton J.P."/>
            <person name="Kanamori H."/>
            <person name="McCombie W.R."/>
            <person name="Ouyang S."/>
            <person name="Schwartz D.C."/>
            <person name="Tanaka T."/>
            <person name="Wu J."/>
            <person name="Zhou S."/>
            <person name="Childs K.L."/>
            <person name="Davidson R.M."/>
            <person name="Lin H."/>
            <person name="Quesada-Ocampo L."/>
            <person name="Vaillancourt B."/>
            <person name="Sakai H."/>
            <person name="Lee S.S."/>
            <person name="Kim J."/>
            <person name="Numa H."/>
            <person name="Itoh T."/>
            <person name="Buell C.R."/>
            <person name="Matsumoto T."/>
        </authorList>
    </citation>
    <scope>NUCLEOTIDE SEQUENCE [LARGE SCALE GENOMIC DNA]</scope>
    <source>
        <strain evidence="4">cv. Nipponbare</strain>
    </source>
</reference>
<feature type="signal peptide" evidence="1">
    <location>
        <begin position="1"/>
        <end position="25"/>
    </location>
</feature>
<dbReference type="Proteomes" id="UP000059680">
    <property type="component" value="Chromosome 3"/>
</dbReference>
<dbReference type="PANTHER" id="PTHR33120">
    <property type="entry name" value="EXPRESSED PROTEIN-RELATED"/>
    <property type="match status" value="1"/>
</dbReference>
<dbReference type="Gramene" id="Os03t0700500-00">
    <property type="protein sequence ID" value="Os03t0700500-00"/>
    <property type="gene ID" value="Os03g0700500"/>
</dbReference>
<keyword evidence="1" id="KW-0732">Signal</keyword>
<dbReference type="InParanoid" id="A0A0P0W2K6"/>
<dbReference type="EMBL" id="AP014959">
    <property type="protein sequence ID" value="BAS85917.1"/>
    <property type="molecule type" value="Genomic_DNA"/>
</dbReference>
<keyword evidence="4" id="KW-1185">Reference proteome</keyword>
<gene>
    <name evidence="3" type="ordered locus">Os03g0700500</name>
    <name evidence="3" type="ORF">OSNPB_030700500</name>
</gene>
<organism evidence="3 4">
    <name type="scientific">Oryza sativa subsp. japonica</name>
    <name type="common">Rice</name>
    <dbReference type="NCBI Taxonomy" id="39947"/>
    <lineage>
        <taxon>Eukaryota</taxon>
        <taxon>Viridiplantae</taxon>
        <taxon>Streptophyta</taxon>
        <taxon>Embryophyta</taxon>
        <taxon>Tracheophyta</taxon>
        <taxon>Spermatophyta</taxon>
        <taxon>Magnoliopsida</taxon>
        <taxon>Liliopsida</taxon>
        <taxon>Poales</taxon>
        <taxon>Poaceae</taxon>
        <taxon>BOP clade</taxon>
        <taxon>Oryzoideae</taxon>
        <taxon>Oryzeae</taxon>
        <taxon>Oryzinae</taxon>
        <taxon>Oryza</taxon>
        <taxon>Oryza sativa</taxon>
    </lineage>
</organism>
<sequence length="78" mass="8394">MFQRSLDGLVAFLTCLFPYLPEVEALRYLDAAGADALVAARLIVNRRGMEQSFVVDSGATVITAEIALRCAAVAARHP</sequence>
<dbReference type="InterPro" id="IPR046527">
    <property type="entry name" value="PIR2-like_helical"/>
</dbReference>
<dbReference type="SMR" id="A0A0P0W2K6"/>